<name>A7MKU9_CROS8</name>
<comment type="catalytic activity">
    <reaction evidence="1">
        <text>ATP + protein L-histidine = ADP + protein N-phospho-L-histidine.</text>
        <dbReference type="EC" id="2.7.13.3"/>
    </reaction>
</comment>
<keyword evidence="6" id="KW-0808">Transferase</keyword>
<dbReference type="SUPFAM" id="SSF55874">
    <property type="entry name" value="ATPase domain of HSP90 chaperone/DNA topoisomerase II/histidine kinase"/>
    <property type="match status" value="1"/>
</dbReference>
<dbReference type="HOGENOM" id="CLU_020473_3_3_6"/>
<keyword evidence="13 14" id="KW-0472">Membrane</keyword>
<evidence type="ECO:0000313" key="17">
    <source>
        <dbReference type="Proteomes" id="UP000000260"/>
    </source>
</evidence>
<dbReference type="GO" id="GO:0071555">
    <property type="term" value="P:cell wall organization"/>
    <property type="evidence" value="ECO:0007669"/>
    <property type="project" value="InterPro"/>
</dbReference>
<dbReference type="InterPro" id="IPR047965">
    <property type="entry name" value="YpdA-like_HATPase"/>
</dbReference>
<keyword evidence="5" id="KW-0597">Phosphoprotein</keyword>
<dbReference type="InterPro" id="IPR050640">
    <property type="entry name" value="Bact_2-comp_sensor_kinase"/>
</dbReference>
<dbReference type="Gene3D" id="3.30.565.10">
    <property type="entry name" value="Histidine kinase-like ATPase, C-terminal domain"/>
    <property type="match status" value="1"/>
</dbReference>
<evidence type="ECO:0000256" key="7">
    <source>
        <dbReference type="ARBA" id="ARBA00022692"/>
    </source>
</evidence>
<dbReference type="SUPFAM" id="SSF55781">
    <property type="entry name" value="GAF domain-like"/>
    <property type="match status" value="1"/>
</dbReference>
<feature type="transmembrane region" description="Helical" evidence="14">
    <location>
        <begin position="56"/>
        <end position="75"/>
    </location>
</feature>
<dbReference type="GO" id="GO:0000155">
    <property type="term" value="F:phosphorelay sensor kinase activity"/>
    <property type="evidence" value="ECO:0007669"/>
    <property type="project" value="InterPro"/>
</dbReference>
<dbReference type="InterPro" id="IPR010559">
    <property type="entry name" value="Sig_transdc_His_kin_internal"/>
</dbReference>
<dbReference type="PANTHER" id="PTHR34220:SF7">
    <property type="entry name" value="SENSOR HISTIDINE KINASE YPDA"/>
    <property type="match status" value="1"/>
</dbReference>
<evidence type="ECO:0000256" key="11">
    <source>
        <dbReference type="ARBA" id="ARBA00022989"/>
    </source>
</evidence>
<comment type="subcellular location">
    <subcellularLocation>
        <location evidence="2">Cell membrane</location>
        <topology evidence="2">Multi-pass membrane protein</topology>
    </subcellularLocation>
</comment>
<dbReference type="PANTHER" id="PTHR34220">
    <property type="entry name" value="SENSOR HISTIDINE KINASE YPDA"/>
    <property type="match status" value="1"/>
</dbReference>
<proteinExistence type="predicted"/>
<evidence type="ECO:0000313" key="16">
    <source>
        <dbReference type="EMBL" id="ABU76125.1"/>
    </source>
</evidence>
<dbReference type="InterPro" id="IPR003594">
    <property type="entry name" value="HATPase_dom"/>
</dbReference>
<dbReference type="PATRIC" id="fig|290339.8.peg.757"/>
<evidence type="ECO:0000256" key="10">
    <source>
        <dbReference type="ARBA" id="ARBA00022840"/>
    </source>
</evidence>
<evidence type="ECO:0000256" key="5">
    <source>
        <dbReference type="ARBA" id="ARBA00022553"/>
    </source>
</evidence>
<evidence type="ECO:0000256" key="2">
    <source>
        <dbReference type="ARBA" id="ARBA00004651"/>
    </source>
</evidence>
<dbReference type="Proteomes" id="UP000000260">
    <property type="component" value="Chromosome"/>
</dbReference>
<dbReference type="InterPro" id="IPR003018">
    <property type="entry name" value="GAF"/>
</dbReference>
<feature type="domain" description="Histidine kinase/HSP90-like ATPase" evidence="15">
    <location>
        <begin position="463"/>
        <end position="565"/>
    </location>
</feature>
<protein>
    <recommendedName>
        <fullName evidence="3">histidine kinase</fullName>
        <ecNumber evidence="3">2.7.13.3</ecNumber>
    </recommendedName>
</protein>
<dbReference type="CDD" id="cd16955">
    <property type="entry name" value="HATPase_YpdA-like"/>
    <property type="match status" value="1"/>
</dbReference>
<evidence type="ECO:0000256" key="1">
    <source>
        <dbReference type="ARBA" id="ARBA00000085"/>
    </source>
</evidence>
<dbReference type="Pfam" id="PF07694">
    <property type="entry name" value="5TM-5TMR_LYT"/>
    <property type="match status" value="1"/>
</dbReference>
<dbReference type="Pfam" id="PF01590">
    <property type="entry name" value="GAF"/>
    <property type="match status" value="1"/>
</dbReference>
<evidence type="ECO:0000256" key="3">
    <source>
        <dbReference type="ARBA" id="ARBA00012438"/>
    </source>
</evidence>
<dbReference type="Pfam" id="PF02518">
    <property type="entry name" value="HATPase_c"/>
    <property type="match status" value="1"/>
</dbReference>
<evidence type="ECO:0000256" key="14">
    <source>
        <dbReference type="SAM" id="Phobius"/>
    </source>
</evidence>
<dbReference type="Gene3D" id="1.10.1760.20">
    <property type="match status" value="1"/>
</dbReference>
<reference evidence="16 17" key="1">
    <citation type="journal article" date="2010" name="PLoS ONE">
        <title>Genome sequence of Cronobacter sakazakii BAA-894 and comparative genomic hybridization analysis with other Cronobacter species.</title>
        <authorList>
            <person name="Kucerova E."/>
            <person name="Clifton S.W."/>
            <person name="Xia X.Q."/>
            <person name="Long F."/>
            <person name="Porwollik S."/>
            <person name="Fulton L."/>
            <person name="Fronick C."/>
            <person name="Minx P."/>
            <person name="Kyung K."/>
            <person name="Warren W."/>
            <person name="Fulton R."/>
            <person name="Feng D."/>
            <person name="Wollam A."/>
            <person name="Shah N."/>
            <person name="Bhonagiri V."/>
            <person name="Nash W.E."/>
            <person name="Hallsworth-Pepin K."/>
            <person name="Wilson R.K."/>
            <person name="McClelland M."/>
            <person name="Forsythe S.J."/>
        </authorList>
    </citation>
    <scope>NUCLEOTIDE SEQUENCE [LARGE SCALE GENOMIC DNA]</scope>
    <source>
        <strain evidence="16 17">ATCC BAA-894</strain>
    </source>
</reference>
<sequence length="574" mass="63607">MCAFLPDFGFSVHEIFDMLLAVFDRAALMLICLFFLIRLRLFRELLHKSAHTPKELLAVTAIFSMFALFSTWSGVPVEGSLVNVRIIAVMSGGILFGPWVGIITGVIAGLHRYLIDIGGITAIPCFITSIVAGVISGFISRRVPKAQHWRAGILGGMLCETLTMILVVVWAPTTALGLDIVSKIGVPMILGTVSIGFIVLLVRSVEGEKEASAARQAKLALDIANKTLPLFRHVNSESLRQVCDIIRRDINADAVAITNTEKVQAYVGVGEHNYQDNSDALSPTTQQALRHGKIIIKNNDEAHRTPEIHSMLVIPLWEKGVVTGTLKIYYCHAHQITSSLQEMAIGLSQIISTQLEVSRAEQLREMANKAELRALQSKINPHFLFNALNAISSSIRLNPDTARQLIFNLSRYLRYNIELNDDEQIDIKKELYQIKDYIAIEQARFGDKLTVIYDIDDEVNCRVASLLIQPLVENAIVHGIQPCRGKGVVTISIAQSGSRVRIAVRDTGHGIDPHIIEQLDTNEMPVNKIGLVNVHHRVKLLYGEGLHIRRLEPGTEIAFYVPNQPPRPDAAMLL</sequence>
<evidence type="ECO:0000256" key="9">
    <source>
        <dbReference type="ARBA" id="ARBA00022777"/>
    </source>
</evidence>
<dbReference type="InterPro" id="IPR011620">
    <property type="entry name" value="Sig_transdc_His_kinase_LytS_TM"/>
</dbReference>
<dbReference type="EMBL" id="CP000783">
    <property type="protein sequence ID" value="ABU76125.1"/>
    <property type="molecule type" value="Genomic_DNA"/>
</dbReference>
<dbReference type="Gene3D" id="3.30.450.40">
    <property type="match status" value="1"/>
</dbReference>
<dbReference type="GO" id="GO:0005886">
    <property type="term" value="C:plasma membrane"/>
    <property type="evidence" value="ECO:0007669"/>
    <property type="project" value="UniProtKB-SubCell"/>
</dbReference>
<dbReference type="InterPro" id="IPR029016">
    <property type="entry name" value="GAF-like_dom_sf"/>
</dbReference>
<keyword evidence="8" id="KW-0547">Nucleotide-binding</keyword>
<keyword evidence="10" id="KW-0067">ATP-binding</keyword>
<gene>
    <name evidence="16" type="ordered locus">ESA_00854</name>
</gene>
<evidence type="ECO:0000256" key="12">
    <source>
        <dbReference type="ARBA" id="ARBA00023012"/>
    </source>
</evidence>
<feature type="transmembrane region" description="Helical" evidence="14">
    <location>
        <begin position="15"/>
        <end position="36"/>
    </location>
</feature>
<keyword evidence="7 14" id="KW-0812">Transmembrane</keyword>
<evidence type="ECO:0000256" key="4">
    <source>
        <dbReference type="ARBA" id="ARBA00022475"/>
    </source>
</evidence>
<evidence type="ECO:0000256" key="13">
    <source>
        <dbReference type="ARBA" id="ARBA00023136"/>
    </source>
</evidence>
<evidence type="ECO:0000259" key="15">
    <source>
        <dbReference type="SMART" id="SM00387"/>
    </source>
</evidence>
<feature type="transmembrane region" description="Helical" evidence="14">
    <location>
        <begin position="184"/>
        <end position="202"/>
    </location>
</feature>
<keyword evidence="9" id="KW-0418">Kinase</keyword>
<dbReference type="GO" id="GO:0005524">
    <property type="term" value="F:ATP binding"/>
    <property type="evidence" value="ECO:0007669"/>
    <property type="project" value="UniProtKB-KW"/>
</dbReference>
<organism evidence="16 17">
    <name type="scientific">Cronobacter sakazakii (strain ATCC BAA-894)</name>
    <name type="common">Enterobacter sakazakii</name>
    <dbReference type="NCBI Taxonomy" id="290339"/>
    <lineage>
        <taxon>Bacteria</taxon>
        <taxon>Pseudomonadati</taxon>
        <taxon>Pseudomonadota</taxon>
        <taxon>Gammaproteobacteria</taxon>
        <taxon>Enterobacterales</taxon>
        <taxon>Enterobacteriaceae</taxon>
        <taxon>Cronobacter</taxon>
    </lineage>
</organism>
<dbReference type="KEGG" id="esa:ESA_00854"/>
<keyword evidence="17" id="KW-1185">Reference proteome</keyword>
<keyword evidence="11 14" id="KW-1133">Transmembrane helix</keyword>
<dbReference type="Pfam" id="PF06580">
    <property type="entry name" value="His_kinase"/>
    <property type="match status" value="1"/>
</dbReference>
<feature type="transmembrane region" description="Helical" evidence="14">
    <location>
        <begin position="117"/>
        <end position="139"/>
    </location>
</feature>
<evidence type="ECO:0000256" key="6">
    <source>
        <dbReference type="ARBA" id="ARBA00022679"/>
    </source>
</evidence>
<accession>A7MKU9</accession>
<dbReference type="AlphaFoldDB" id="A7MKU9"/>
<dbReference type="SMART" id="SM00387">
    <property type="entry name" value="HATPase_c"/>
    <property type="match status" value="1"/>
</dbReference>
<feature type="transmembrane region" description="Helical" evidence="14">
    <location>
        <begin position="151"/>
        <end position="172"/>
    </location>
</feature>
<dbReference type="EC" id="2.7.13.3" evidence="3"/>
<evidence type="ECO:0000256" key="8">
    <source>
        <dbReference type="ARBA" id="ARBA00022741"/>
    </source>
</evidence>
<keyword evidence="4" id="KW-1003">Cell membrane</keyword>
<feature type="transmembrane region" description="Helical" evidence="14">
    <location>
        <begin position="87"/>
        <end position="110"/>
    </location>
</feature>
<keyword evidence="12" id="KW-0902">Two-component regulatory system</keyword>
<dbReference type="InterPro" id="IPR036890">
    <property type="entry name" value="HATPase_C_sf"/>
</dbReference>